<dbReference type="InterPro" id="IPR050748">
    <property type="entry name" value="Glycosyltrans_8_dom-fam"/>
</dbReference>
<reference evidence="4" key="4">
    <citation type="submission" date="2019-03" db="UniProtKB">
        <authorList>
            <consortium name="EnsemblPlants"/>
        </authorList>
    </citation>
    <scope>IDENTIFICATION</scope>
</reference>
<dbReference type="GO" id="GO:0005794">
    <property type="term" value="C:Golgi apparatus"/>
    <property type="evidence" value="ECO:0007669"/>
    <property type="project" value="TreeGrafter"/>
</dbReference>
<dbReference type="Proteomes" id="UP000015105">
    <property type="component" value="Chromosome 4D"/>
</dbReference>
<keyword evidence="3" id="KW-0808">Transferase</keyword>
<proteinExistence type="predicted"/>
<sequence length="340" mass="38657">WQRVIHTDVEPAPMPKLALVGLHFLPTTHFRHPAGRDNGRTARTWVPLDLLRHPEELSHEVTSVDVFSWISCLDLRTLAVLTNSTLSSSSHPHDVSFNFLIPEGGNDQLPYYKLKSVLPADSNITITSQKEIEDKLNFTTPEGNFLWALRNELSPIIITTTQLPRKRYVYISEDSIIKGKIEDLVRIDLGSYGIGVAEDCSKRLGDYISMDTLNAVQRMASKGLVYEPYDKNPCLLDFDVLLVEPRNLKRNLIHSIAFWSKVVNVANQRDRIRLAMTIAFYENYLKLPTNWKRANANTDIVYYDGPKNVCSEDDGQHQEKGSGKTWQQYLGQKSEAILST</sequence>
<evidence type="ECO:0000313" key="4">
    <source>
        <dbReference type="EnsemblPlants" id="AET4Gv20010900.1"/>
    </source>
</evidence>
<dbReference type="AlphaFoldDB" id="A0A453GYJ5"/>
<keyword evidence="2" id="KW-0328">Glycosyltransferase</keyword>
<evidence type="ECO:0008006" key="6">
    <source>
        <dbReference type="Google" id="ProtNLM"/>
    </source>
</evidence>
<reference evidence="4" key="3">
    <citation type="journal article" date="2017" name="Nature">
        <title>Genome sequence of the progenitor of the wheat D genome Aegilops tauschii.</title>
        <authorList>
            <person name="Luo M.C."/>
            <person name="Gu Y.Q."/>
            <person name="Puiu D."/>
            <person name="Wang H."/>
            <person name="Twardziok S.O."/>
            <person name="Deal K.R."/>
            <person name="Huo N."/>
            <person name="Zhu T."/>
            <person name="Wang L."/>
            <person name="Wang Y."/>
            <person name="McGuire P.E."/>
            <person name="Liu S."/>
            <person name="Long H."/>
            <person name="Ramasamy R.K."/>
            <person name="Rodriguez J.C."/>
            <person name="Van S.L."/>
            <person name="Yuan L."/>
            <person name="Wang Z."/>
            <person name="Xia Z."/>
            <person name="Xiao L."/>
            <person name="Anderson O.D."/>
            <person name="Ouyang S."/>
            <person name="Liang Y."/>
            <person name="Zimin A.V."/>
            <person name="Pertea G."/>
            <person name="Qi P."/>
            <person name="Bennetzen J.L."/>
            <person name="Dai X."/>
            <person name="Dawson M.W."/>
            <person name="Muller H.G."/>
            <person name="Kugler K."/>
            <person name="Rivarola-Duarte L."/>
            <person name="Spannagl M."/>
            <person name="Mayer K.F.X."/>
            <person name="Lu F.H."/>
            <person name="Bevan M.W."/>
            <person name="Leroy P."/>
            <person name="Li P."/>
            <person name="You F.M."/>
            <person name="Sun Q."/>
            <person name="Liu Z."/>
            <person name="Lyons E."/>
            <person name="Wicker T."/>
            <person name="Salzberg S.L."/>
            <person name="Devos K.M."/>
            <person name="Dvorak J."/>
        </authorList>
    </citation>
    <scope>NUCLEOTIDE SEQUENCE [LARGE SCALE GENOMIC DNA]</scope>
    <source>
        <strain evidence="4">cv. AL8/78</strain>
    </source>
</reference>
<evidence type="ECO:0000256" key="1">
    <source>
        <dbReference type="ARBA" id="ARBA00004877"/>
    </source>
</evidence>
<dbReference type="InterPro" id="IPR029044">
    <property type="entry name" value="Nucleotide-diphossugar_trans"/>
</dbReference>
<reference evidence="5" key="2">
    <citation type="journal article" date="2017" name="Nat. Plants">
        <title>The Aegilops tauschii genome reveals multiple impacts of transposons.</title>
        <authorList>
            <person name="Zhao G."/>
            <person name="Zou C."/>
            <person name="Li K."/>
            <person name="Wang K."/>
            <person name="Li T."/>
            <person name="Gao L."/>
            <person name="Zhang X."/>
            <person name="Wang H."/>
            <person name="Yang Z."/>
            <person name="Liu X."/>
            <person name="Jiang W."/>
            <person name="Mao L."/>
            <person name="Kong X."/>
            <person name="Jiao Y."/>
            <person name="Jia J."/>
        </authorList>
    </citation>
    <scope>NUCLEOTIDE SEQUENCE [LARGE SCALE GENOMIC DNA]</scope>
    <source>
        <strain evidence="5">cv. AL8/78</strain>
    </source>
</reference>
<organism evidence="4 5">
    <name type="scientific">Aegilops tauschii subsp. strangulata</name>
    <name type="common">Goatgrass</name>
    <dbReference type="NCBI Taxonomy" id="200361"/>
    <lineage>
        <taxon>Eukaryota</taxon>
        <taxon>Viridiplantae</taxon>
        <taxon>Streptophyta</taxon>
        <taxon>Embryophyta</taxon>
        <taxon>Tracheophyta</taxon>
        <taxon>Spermatophyta</taxon>
        <taxon>Magnoliopsida</taxon>
        <taxon>Liliopsida</taxon>
        <taxon>Poales</taxon>
        <taxon>Poaceae</taxon>
        <taxon>BOP clade</taxon>
        <taxon>Pooideae</taxon>
        <taxon>Triticodae</taxon>
        <taxon>Triticeae</taxon>
        <taxon>Triticinae</taxon>
        <taxon>Aegilops</taxon>
    </lineage>
</organism>
<name>A0A453GYJ5_AEGTS</name>
<dbReference type="GO" id="GO:0016757">
    <property type="term" value="F:glycosyltransferase activity"/>
    <property type="evidence" value="ECO:0007669"/>
    <property type="project" value="UniProtKB-KW"/>
</dbReference>
<dbReference type="EnsemblPlants" id="AET4Gv20010900.1">
    <property type="protein sequence ID" value="AET4Gv20010900.1"/>
    <property type="gene ID" value="AET4Gv20010900"/>
</dbReference>
<comment type="pathway">
    <text evidence="1">Glycan metabolism; pectin biosynthesis.</text>
</comment>
<keyword evidence="5" id="KW-1185">Reference proteome</keyword>
<reference evidence="4" key="5">
    <citation type="journal article" date="2021" name="G3 (Bethesda)">
        <title>Aegilops tauschii genome assembly Aet v5.0 features greater sequence contiguity and improved annotation.</title>
        <authorList>
            <person name="Wang L."/>
            <person name="Zhu T."/>
            <person name="Rodriguez J.C."/>
            <person name="Deal K.R."/>
            <person name="Dubcovsky J."/>
            <person name="McGuire P.E."/>
            <person name="Lux T."/>
            <person name="Spannagl M."/>
            <person name="Mayer K.F.X."/>
            <person name="Baldrich P."/>
            <person name="Meyers B.C."/>
            <person name="Huo N."/>
            <person name="Gu Y.Q."/>
            <person name="Zhou H."/>
            <person name="Devos K.M."/>
            <person name="Bennetzen J.L."/>
            <person name="Unver T."/>
            <person name="Budak H."/>
            <person name="Gulick P.J."/>
            <person name="Galiba G."/>
            <person name="Kalapos B."/>
            <person name="Nelson D.R."/>
            <person name="Li P."/>
            <person name="You F.M."/>
            <person name="Luo M.C."/>
            <person name="Dvorak J."/>
        </authorList>
    </citation>
    <scope>NUCLEOTIDE SEQUENCE [LARGE SCALE GENOMIC DNA]</scope>
    <source>
        <strain evidence="4">cv. AL8/78</strain>
    </source>
</reference>
<accession>A0A453GYJ5</accession>
<evidence type="ECO:0000256" key="2">
    <source>
        <dbReference type="ARBA" id="ARBA00022676"/>
    </source>
</evidence>
<evidence type="ECO:0000256" key="3">
    <source>
        <dbReference type="ARBA" id="ARBA00022679"/>
    </source>
</evidence>
<reference evidence="5" key="1">
    <citation type="journal article" date="2014" name="Science">
        <title>Ancient hybridizations among the ancestral genomes of bread wheat.</title>
        <authorList>
            <consortium name="International Wheat Genome Sequencing Consortium,"/>
            <person name="Marcussen T."/>
            <person name="Sandve S.R."/>
            <person name="Heier L."/>
            <person name="Spannagl M."/>
            <person name="Pfeifer M."/>
            <person name="Jakobsen K.S."/>
            <person name="Wulff B.B."/>
            <person name="Steuernagel B."/>
            <person name="Mayer K.F."/>
            <person name="Olsen O.A."/>
        </authorList>
    </citation>
    <scope>NUCLEOTIDE SEQUENCE [LARGE SCALE GENOMIC DNA]</scope>
    <source>
        <strain evidence="5">cv. AL8/78</strain>
    </source>
</reference>
<dbReference type="PANTHER" id="PTHR13778">
    <property type="entry name" value="GLYCOSYLTRANSFERASE 8 DOMAIN-CONTAINING PROTEIN"/>
    <property type="match status" value="1"/>
</dbReference>
<dbReference type="Gene3D" id="3.90.550.10">
    <property type="entry name" value="Spore Coat Polysaccharide Biosynthesis Protein SpsA, Chain A"/>
    <property type="match status" value="1"/>
</dbReference>
<protein>
    <recommendedName>
        <fullName evidence="6">Hexosyltransferase</fullName>
    </recommendedName>
</protein>
<dbReference type="FunFam" id="3.90.550.10:FF:000180">
    <property type="entry name" value="Hexosyltransferase"/>
    <property type="match status" value="1"/>
</dbReference>
<dbReference type="PANTHER" id="PTHR13778:SF47">
    <property type="entry name" value="LIPOPOLYSACCHARIDE 1,3-GALACTOSYLTRANSFERASE"/>
    <property type="match status" value="1"/>
</dbReference>
<dbReference type="SUPFAM" id="SSF53448">
    <property type="entry name" value="Nucleotide-diphospho-sugar transferases"/>
    <property type="match status" value="1"/>
</dbReference>
<dbReference type="Gramene" id="AET4Gv20010900.1">
    <property type="protein sequence ID" value="AET4Gv20010900.1"/>
    <property type="gene ID" value="AET4Gv20010900"/>
</dbReference>
<evidence type="ECO:0000313" key="5">
    <source>
        <dbReference type="Proteomes" id="UP000015105"/>
    </source>
</evidence>